<organism evidence="1 2">
    <name type="scientific">Triticum turgidum subsp. durum</name>
    <name type="common">Durum wheat</name>
    <name type="synonym">Triticum durum</name>
    <dbReference type="NCBI Taxonomy" id="4567"/>
    <lineage>
        <taxon>Eukaryota</taxon>
        <taxon>Viridiplantae</taxon>
        <taxon>Streptophyta</taxon>
        <taxon>Embryophyta</taxon>
        <taxon>Tracheophyta</taxon>
        <taxon>Spermatophyta</taxon>
        <taxon>Magnoliopsida</taxon>
        <taxon>Liliopsida</taxon>
        <taxon>Poales</taxon>
        <taxon>Poaceae</taxon>
        <taxon>BOP clade</taxon>
        <taxon>Pooideae</taxon>
        <taxon>Triticodae</taxon>
        <taxon>Triticeae</taxon>
        <taxon>Triticinae</taxon>
        <taxon>Triticum</taxon>
    </lineage>
</organism>
<dbReference type="PANTHER" id="PTHR47935">
    <property type="entry name" value="PENTATRICOPEPTIDE REPEAT-CONTAINING PROTEIN MRL1, CHLOROPLASTIC"/>
    <property type="match status" value="1"/>
</dbReference>
<dbReference type="Proteomes" id="UP000324705">
    <property type="component" value="Chromosome 1A"/>
</dbReference>
<reference evidence="1 2" key="1">
    <citation type="submission" date="2017-09" db="EMBL/GenBank/DDBJ databases">
        <authorList>
            <consortium name="International Durum Wheat Genome Sequencing Consortium (IDWGSC)"/>
            <person name="Milanesi L."/>
        </authorList>
    </citation>
    <scope>NUCLEOTIDE SEQUENCE [LARGE SCALE GENOMIC DNA]</scope>
    <source>
        <strain evidence="2">cv. Svevo</strain>
    </source>
</reference>
<keyword evidence="2" id="KW-1185">Reference proteome</keyword>
<sequence>MESIDINFNYYWTSSAIMVFRQAITAGLLPSSDVLSQVLGCLRFPHDSSLKTTFIDNMGISCDMPHHPNTNSLLEGFGEYDIRAFSVLEEGGLLGAVASTSTKYSQIVIDARKSNIYTAEVSFFLLHVTFMKTTLALLFEFMRLGHCGK</sequence>
<proteinExistence type="predicted"/>
<evidence type="ECO:0000313" key="2">
    <source>
        <dbReference type="Proteomes" id="UP000324705"/>
    </source>
</evidence>
<dbReference type="EMBL" id="LT934111">
    <property type="protein sequence ID" value="VAH03501.1"/>
    <property type="molecule type" value="Genomic_DNA"/>
</dbReference>
<evidence type="ECO:0000313" key="1">
    <source>
        <dbReference type="EMBL" id="VAH03501.1"/>
    </source>
</evidence>
<name>A0A9R0UWB2_TRITD</name>
<gene>
    <name evidence="1" type="ORF">TRITD_1Av1G068360</name>
</gene>
<dbReference type="Gramene" id="TRITD1Av1G068360.29">
    <property type="protein sequence ID" value="TRITD1Av1G068360.29"/>
    <property type="gene ID" value="TRITD1Av1G068360"/>
</dbReference>
<dbReference type="AlphaFoldDB" id="A0A9R0UWB2"/>
<dbReference type="PANTHER" id="PTHR47935:SF1">
    <property type="entry name" value="PENTATRICOPEPTIDE REPEAT-CONTAINING PROTEIN MRL1, CHLOROPLASTIC"/>
    <property type="match status" value="1"/>
</dbReference>
<protein>
    <submittedName>
        <fullName evidence="1">Uncharacterized protein</fullName>
    </submittedName>
</protein>
<accession>A0A9R0UWB2</accession>
<dbReference type="InterPro" id="IPR053303">
    <property type="entry name" value="Chloroplast_PPR"/>
</dbReference>